<name>A0A5J4RMR5_9ZZZZ</name>
<reference evidence="3" key="1">
    <citation type="submission" date="2019-03" db="EMBL/GenBank/DDBJ databases">
        <title>Single cell metagenomics reveals metabolic interactions within the superorganism composed of flagellate Streblomastix strix and complex community of Bacteroidetes bacteria on its surface.</title>
        <authorList>
            <person name="Treitli S.C."/>
            <person name="Kolisko M."/>
            <person name="Husnik F."/>
            <person name="Keeling P."/>
            <person name="Hampl V."/>
        </authorList>
    </citation>
    <scope>NUCLEOTIDE SEQUENCE</scope>
    <source>
        <strain evidence="3">STM</strain>
    </source>
</reference>
<dbReference type="PANTHER" id="PTHR43489">
    <property type="entry name" value="ISOMERASE"/>
    <property type="match status" value="1"/>
</dbReference>
<accession>A0A5J4RMR5</accession>
<dbReference type="InterPro" id="IPR013022">
    <property type="entry name" value="Xyl_isomerase-like_TIM-brl"/>
</dbReference>
<dbReference type="SUPFAM" id="SSF51658">
    <property type="entry name" value="Xylose isomerase-like"/>
    <property type="match status" value="1"/>
</dbReference>
<dbReference type="Gene3D" id="3.20.20.150">
    <property type="entry name" value="Divalent-metal-dependent TIM barrel enzymes"/>
    <property type="match status" value="1"/>
</dbReference>
<protein>
    <submittedName>
        <fullName evidence="3">D-psicose 3-epimerase</fullName>
        <ecNumber evidence="3">5.1.3.30</ecNumber>
    </submittedName>
</protein>
<dbReference type="GO" id="GO:0016853">
    <property type="term" value="F:isomerase activity"/>
    <property type="evidence" value="ECO:0007669"/>
    <property type="project" value="UniProtKB-KW"/>
</dbReference>
<dbReference type="InterPro" id="IPR036237">
    <property type="entry name" value="Xyl_isomerase-like_sf"/>
</dbReference>
<sequence length="284" mass="31594">MINARLGATILSWIHPLWNAEAGLYAIQQAAKTGFDLIEILLPVSMDIDAATVGKQLKEYNLEAVCGLNLSKEYHIPFYPKEATALIKAAIDKAAELEADYLGGVLHSAIGVFSGKRRTPAEEAILIDVWGEVADYAATFGITIGIEPINRYESYVCTGAEETLNLIHRVNAPNLKLHLDTFHMNIEEQSFYTPVKMAGSSLKHIHITENDRGLLGEGLVRWDDLFKALNEIDFEGNLVLENFSSSITGMSEAVSLWRPSKYDAQELAEKSLWFMQEKINSFKS</sequence>
<evidence type="ECO:0000313" key="3">
    <source>
        <dbReference type="EMBL" id="KAA6335157.1"/>
    </source>
</evidence>
<dbReference type="PANTHER" id="PTHR43489:SF7">
    <property type="entry name" value="3-DEHYDRO-D-GULOSIDE 4-EPIMERASE-RELATED"/>
    <property type="match status" value="1"/>
</dbReference>
<dbReference type="AlphaFoldDB" id="A0A5J4RMR5"/>
<feature type="domain" description="Xylose isomerase-like TIM barrel" evidence="2">
    <location>
        <begin position="27"/>
        <end position="254"/>
    </location>
</feature>
<organism evidence="3">
    <name type="scientific">termite gut metagenome</name>
    <dbReference type="NCBI Taxonomy" id="433724"/>
    <lineage>
        <taxon>unclassified sequences</taxon>
        <taxon>metagenomes</taxon>
        <taxon>organismal metagenomes</taxon>
    </lineage>
</organism>
<dbReference type="Pfam" id="PF01261">
    <property type="entry name" value="AP_endonuc_2"/>
    <property type="match status" value="1"/>
</dbReference>
<comment type="caution">
    <text evidence="3">The sequence shown here is derived from an EMBL/GenBank/DDBJ whole genome shotgun (WGS) entry which is preliminary data.</text>
</comment>
<keyword evidence="1 3" id="KW-0413">Isomerase</keyword>
<dbReference type="EMBL" id="SNRY01000921">
    <property type="protein sequence ID" value="KAA6335157.1"/>
    <property type="molecule type" value="Genomic_DNA"/>
</dbReference>
<dbReference type="EC" id="5.1.3.30" evidence="3"/>
<evidence type="ECO:0000259" key="2">
    <source>
        <dbReference type="Pfam" id="PF01261"/>
    </source>
</evidence>
<evidence type="ECO:0000256" key="1">
    <source>
        <dbReference type="ARBA" id="ARBA00023235"/>
    </source>
</evidence>
<gene>
    <name evidence="3" type="ORF">EZS27_016585</name>
</gene>
<dbReference type="InterPro" id="IPR050417">
    <property type="entry name" value="Sugar_Epim/Isomerase"/>
</dbReference>
<proteinExistence type="predicted"/>